<evidence type="ECO:0000259" key="6">
    <source>
        <dbReference type="Pfam" id="PF04357"/>
    </source>
</evidence>
<dbReference type="InterPro" id="IPR007452">
    <property type="entry name" value="TamB_C"/>
</dbReference>
<evidence type="ECO:0000313" key="8">
    <source>
        <dbReference type="Proteomes" id="UP000282957"/>
    </source>
</evidence>
<evidence type="ECO:0000256" key="2">
    <source>
        <dbReference type="ARBA" id="ARBA00022692"/>
    </source>
</evidence>
<keyword evidence="2" id="KW-0812">Transmembrane</keyword>
<dbReference type="PANTHER" id="PTHR36985">
    <property type="entry name" value="TRANSLOCATION AND ASSEMBLY MODULE SUBUNIT TAMB"/>
    <property type="match status" value="1"/>
</dbReference>
<keyword evidence="4" id="KW-0472">Membrane</keyword>
<accession>A0A437LX10</accession>
<keyword evidence="8" id="KW-1185">Reference proteome</keyword>
<organism evidence="7 8">
    <name type="scientific">Rhodovarius crocodyli</name>
    <dbReference type="NCBI Taxonomy" id="1979269"/>
    <lineage>
        <taxon>Bacteria</taxon>
        <taxon>Pseudomonadati</taxon>
        <taxon>Pseudomonadota</taxon>
        <taxon>Alphaproteobacteria</taxon>
        <taxon>Acetobacterales</taxon>
        <taxon>Roseomonadaceae</taxon>
        <taxon>Rhodovarius</taxon>
    </lineage>
</organism>
<keyword evidence="3" id="KW-1133">Transmembrane helix</keyword>
<dbReference type="Pfam" id="PF04357">
    <property type="entry name" value="TamB"/>
    <property type="match status" value="1"/>
</dbReference>
<evidence type="ECO:0000256" key="4">
    <source>
        <dbReference type="ARBA" id="ARBA00023136"/>
    </source>
</evidence>
<feature type="region of interest" description="Disordered" evidence="5">
    <location>
        <begin position="975"/>
        <end position="998"/>
    </location>
</feature>
<name>A0A437LX10_9PROT</name>
<feature type="compositionally biased region" description="Pro residues" evidence="5">
    <location>
        <begin position="980"/>
        <end position="998"/>
    </location>
</feature>
<dbReference type="EMBL" id="SACL01000016">
    <property type="protein sequence ID" value="RVT89938.1"/>
    <property type="molecule type" value="Genomic_DNA"/>
</dbReference>
<evidence type="ECO:0000256" key="5">
    <source>
        <dbReference type="SAM" id="MobiDB-lite"/>
    </source>
</evidence>
<comment type="caution">
    <text evidence="7">The sequence shown here is derived from an EMBL/GenBank/DDBJ whole genome shotgun (WGS) entry which is preliminary data.</text>
</comment>
<dbReference type="PANTHER" id="PTHR36985:SF1">
    <property type="entry name" value="TRANSLOCATION AND ASSEMBLY MODULE SUBUNIT TAMB"/>
    <property type="match status" value="1"/>
</dbReference>
<dbReference type="RefSeq" id="WP_127790252.1">
    <property type="nucleotide sequence ID" value="NZ_SACL01000016.1"/>
</dbReference>
<sequence>MRRKLLWLGLPPLILLGAVGGGAAVLLATPTGLHLAEKYAPGFVPGLRLSGAEGSILGGITVREVAMSDDAGEWLRIENLRLDWQWRALLDKQLHVRLLSADLLRVARLPASGETASTDTSSSSGGIVPTLPVAVQLDRISIPRIELGEALAGREAALSLAGRAGLAQGRLDTALDARRLDAPGSLSINARIDDAGLDARVAAQEPPGGIVAGMLALNDAPLDLNLTLQGPWQGARWGLDGTLGTAGARLSGDVAQDGDGMRVTLAGQVVPGPLAPPEFAPLVPRIDLDLAARRAADGAMAVEKLVVVTPDARAEAEGTLTAANALDLRWRLSPLAPEPFAPWLPAGVTWTRVSAEGRVTGTPEAPRLAATVTAEMPRTGTAEADTLIGDRAVLDVEAVMPDRRVSVRLATAKVDATLSGIVAEPLDLAFTAEMRDPPGGEGKLAAEGSITGPYAGPRIQARVTTANFASNGHRLTDFTLDADASLAGGARVAARGGLDGAPLNLRLEVAQEGEAIRLSGLSGSWKGLELEGEGSGALPRGPFTGNVALRAQDLSVTGLGLAGRLEFSAQARAIPGATGSAAQGLDLRLQATGAGTAAARGDATLTARGNLEALDITLDARGVGATVALAGRLRADETAELALSRLDLGYAEDSLRLTAPTRLTADQTGKLTIAPARFASRRGGTLNIQGTASQAALALDVDANAVPLAPFSAGMAQGSVTGRVRVTGNAAAPRASIAMRGTGLRAMQAPASALPAAELVLNAEATATSIQADMRITAGTMARLSATLSQPRGLGPQFPIEARITGPLDLGQAARPFLAGGADRFTGQAQIDLGVSGTATAPRLSGGVTLANGAYSNPVTGVRLSGLAGRIDAQGERLVIPGLSLRSDAGGRANLSGWIEPLGAGIPVELRVTADRLRPVRGGFADATFDANLTASGPVMDGGRLAGDITIRRAELRIPEQTGGTAASLGVVREVGQTPPGRPRPVVVPPPRPGPPPRPPLPLALDVTLSAPRAVFFRGRGMEAELGGDIRITGTVANPQPLGEFRMRRGTFDLAGRNLTFTRGVATLDGNSFLPTLDFLATATSRSHTITLTIKGSPTSPEIKVGAVPDLPQDEALARLLFDREVTRLSPFEAASLASAVAQLAGLTPPGGGVLDQLRSAAGLDRLGVAGNGATGATVEAGRYVAPGVYVGVRQGTSGGTPGVGVQWEIAPRLRLEGETQTGPAGDRLGLSWEMEY</sequence>
<evidence type="ECO:0000256" key="1">
    <source>
        <dbReference type="ARBA" id="ARBA00004167"/>
    </source>
</evidence>
<protein>
    <recommendedName>
        <fullName evidence="6">Translocation and assembly module TamB C-terminal domain-containing protein</fullName>
    </recommendedName>
</protein>
<dbReference type="GO" id="GO:0005886">
    <property type="term" value="C:plasma membrane"/>
    <property type="evidence" value="ECO:0007669"/>
    <property type="project" value="InterPro"/>
</dbReference>
<dbReference type="OrthoDB" id="7784409at2"/>
<gene>
    <name evidence="7" type="ORF">EOD42_24560</name>
</gene>
<dbReference type="AlphaFoldDB" id="A0A437LX10"/>
<proteinExistence type="predicted"/>
<comment type="subcellular location">
    <subcellularLocation>
        <location evidence="1">Membrane</location>
        <topology evidence="1">Single-pass membrane protein</topology>
    </subcellularLocation>
</comment>
<evidence type="ECO:0000313" key="7">
    <source>
        <dbReference type="EMBL" id="RVT89938.1"/>
    </source>
</evidence>
<evidence type="ECO:0000256" key="3">
    <source>
        <dbReference type="ARBA" id="ARBA00022989"/>
    </source>
</evidence>
<feature type="domain" description="Translocation and assembly module TamB C-terminal" evidence="6">
    <location>
        <begin position="888"/>
        <end position="1237"/>
    </location>
</feature>
<dbReference type="GO" id="GO:0009306">
    <property type="term" value="P:protein secretion"/>
    <property type="evidence" value="ECO:0007669"/>
    <property type="project" value="InterPro"/>
</dbReference>
<dbReference type="Proteomes" id="UP000282957">
    <property type="component" value="Unassembled WGS sequence"/>
</dbReference>
<reference evidence="7 8" key="1">
    <citation type="submission" date="2019-01" db="EMBL/GenBank/DDBJ databases">
        <authorList>
            <person name="Chen W.-M."/>
        </authorList>
    </citation>
    <scope>NUCLEOTIDE SEQUENCE [LARGE SCALE GENOMIC DNA]</scope>
    <source>
        <strain evidence="7 8">CCP-6</strain>
    </source>
</reference>